<keyword evidence="6" id="KW-0325">Glycoprotein</keyword>
<evidence type="ECO:0000256" key="1">
    <source>
        <dbReference type="ARBA" id="ARBA00004141"/>
    </source>
</evidence>
<dbReference type="PANTHER" id="PTHR21016:SF7">
    <property type="entry name" value="TM2 DOMAIN-CONTAINING PROTEIN 3"/>
    <property type="match status" value="1"/>
</dbReference>
<evidence type="ECO:0000259" key="8">
    <source>
        <dbReference type="Pfam" id="PF05154"/>
    </source>
</evidence>
<keyword evidence="5 7" id="KW-0472">Membrane</keyword>
<dbReference type="Proteomes" id="UP001589767">
    <property type="component" value="Unassembled WGS sequence"/>
</dbReference>
<dbReference type="PANTHER" id="PTHR21016">
    <property type="entry name" value="BETA-AMYLOID BINDING PROTEIN-RELATED"/>
    <property type="match status" value="1"/>
</dbReference>
<keyword evidence="10" id="KW-1185">Reference proteome</keyword>
<dbReference type="Pfam" id="PF05154">
    <property type="entry name" value="TM2"/>
    <property type="match status" value="1"/>
</dbReference>
<keyword evidence="3" id="KW-0732">Signal</keyword>
<reference evidence="9 10" key="1">
    <citation type="submission" date="2024-09" db="EMBL/GenBank/DDBJ databases">
        <authorList>
            <person name="Sun Q."/>
            <person name="Mori K."/>
        </authorList>
    </citation>
    <scope>NUCLEOTIDE SEQUENCE [LARGE SCALE GENOMIC DNA]</scope>
    <source>
        <strain evidence="9 10">CCM 7539</strain>
    </source>
</reference>
<dbReference type="InterPro" id="IPR050932">
    <property type="entry name" value="TM2D1-3-like"/>
</dbReference>
<evidence type="ECO:0000256" key="3">
    <source>
        <dbReference type="ARBA" id="ARBA00022729"/>
    </source>
</evidence>
<evidence type="ECO:0000313" key="10">
    <source>
        <dbReference type="Proteomes" id="UP001589767"/>
    </source>
</evidence>
<protein>
    <submittedName>
        <fullName evidence="9">TM2 domain-containing protein</fullName>
    </submittedName>
</protein>
<evidence type="ECO:0000256" key="7">
    <source>
        <dbReference type="SAM" id="Phobius"/>
    </source>
</evidence>
<evidence type="ECO:0000256" key="6">
    <source>
        <dbReference type="ARBA" id="ARBA00023180"/>
    </source>
</evidence>
<keyword evidence="4 7" id="KW-1133">Transmembrane helix</keyword>
<evidence type="ECO:0000256" key="4">
    <source>
        <dbReference type="ARBA" id="ARBA00022989"/>
    </source>
</evidence>
<sequence length="107" mass="11732">MSNNVFIAIKDKLPADAAIYVKDKLDALSPEKASQVSMLSFKNPMTGLILGLFLGTLGADRFYKGDILLGILKLISLGGLGIWALIDLFLVYKGIKKDNLQKVQMFL</sequence>
<accession>A0ABV6H1K8</accession>
<dbReference type="InterPro" id="IPR007829">
    <property type="entry name" value="TM2"/>
</dbReference>
<comment type="caution">
    <text evidence="9">The sequence shown here is derived from an EMBL/GenBank/DDBJ whole genome shotgun (WGS) entry which is preliminary data.</text>
</comment>
<evidence type="ECO:0000256" key="5">
    <source>
        <dbReference type="ARBA" id="ARBA00023136"/>
    </source>
</evidence>
<dbReference type="EMBL" id="JBHLWB010000008">
    <property type="protein sequence ID" value="MFC0309499.1"/>
    <property type="molecule type" value="Genomic_DNA"/>
</dbReference>
<feature type="transmembrane region" description="Helical" evidence="7">
    <location>
        <begin position="69"/>
        <end position="92"/>
    </location>
</feature>
<comment type="subcellular location">
    <subcellularLocation>
        <location evidence="1">Membrane</location>
        <topology evidence="1">Multi-pass membrane protein</topology>
    </subcellularLocation>
</comment>
<gene>
    <name evidence="9" type="ORF">ACFFHK_07240</name>
</gene>
<dbReference type="RefSeq" id="WP_382371017.1">
    <property type="nucleotide sequence ID" value="NZ_JBHLWB010000008.1"/>
</dbReference>
<keyword evidence="2 7" id="KW-0812">Transmembrane</keyword>
<evidence type="ECO:0000313" key="9">
    <source>
        <dbReference type="EMBL" id="MFC0309499.1"/>
    </source>
</evidence>
<feature type="domain" description="TM2" evidence="8">
    <location>
        <begin position="41"/>
        <end position="89"/>
    </location>
</feature>
<evidence type="ECO:0000256" key="2">
    <source>
        <dbReference type="ARBA" id="ARBA00022692"/>
    </source>
</evidence>
<name>A0ABV6H1K8_9PAST</name>
<organism evidence="9 10">
    <name type="scientific">Gallibacterium trehalosifermentans</name>
    <dbReference type="NCBI Taxonomy" id="516935"/>
    <lineage>
        <taxon>Bacteria</taxon>
        <taxon>Pseudomonadati</taxon>
        <taxon>Pseudomonadota</taxon>
        <taxon>Gammaproteobacteria</taxon>
        <taxon>Pasteurellales</taxon>
        <taxon>Pasteurellaceae</taxon>
        <taxon>Gallibacterium</taxon>
    </lineage>
</organism>
<proteinExistence type="predicted"/>